<dbReference type="EMBL" id="CAKOGP040002347">
    <property type="protein sequence ID" value="CAJ1967831.1"/>
    <property type="molecule type" value="Genomic_DNA"/>
</dbReference>
<dbReference type="SMART" id="SM00516">
    <property type="entry name" value="SEC14"/>
    <property type="match status" value="1"/>
</dbReference>
<name>A0AAD2GAZ8_9STRA</name>
<evidence type="ECO:0000256" key="1">
    <source>
        <dbReference type="SAM" id="MobiDB-lite"/>
    </source>
</evidence>
<sequence length="326" mass="37343">MPLLNSRSSTALNLSSSSSHSKKTLKNSKSSTFSLSSSSSSHSKTTLKSSKSSTFSVSSPNPRTTPSKKVSSFNFDQELHCLAKLNIVIKEDPVLSQTVDSELIYRFAYFHSFDYETALTALQQNYNSRYLTLSLTDKDLFAQFQKHTIFPLPDLKTQNKCNVFYTRPSRYTPANASNDDTRLIIDNLCYVLNDLSQTKKECRKGVALIANMNDWTMKNFSQDYCLQFMQALQGKMVPTKVELFLIVNPPSWFGRIWKVMKPMLSKSFSKKTHMIKEERLGEFLMEGYEHFLPDEITGGWKHTAEIVEDYVDLKRYEDEQKLLAIS</sequence>
<dbReference type="Gene3D" id="3.40.525.10">
    <property type="entry name" value="CRAL-TRIO lipid binding domain"/>
    <property type="match status" value="1"/>
</dbReference>
<dbReference type="Pfam" id="PF00650">
    <property type="entry name" value="CRAL_TRIO"/>
    <property type="match status" value="1"/>
</dbReference>
<dbReference type="GO" id="GO:0016020">
    <property type="term" value="C:membrane"/>
    <property type="evidence" value="ECO:0007669"/>
    <property type="project" value="TreeGrafter"/>
</dbReference>
<dbReference type="CDD" id="cd00170">
    <property type="entry name" value="SEC14"/>
    <property type="match status" value="1"/>
</dbReference>
<dbReference type="PANTHER" id="PTHR10174:SF208">
    <property type="entry name" value="CRAL-TRIO DOMAIN-CONTAINING PROTEIN DDB_G0278031"/>
    <property type="match status" value="1"/>
</dbReference>
<dbReference type="PANTHER" id="PTHR10174">
    <property type="entry name" value="ALPHA-TOCOPHEROL TRANSFER PROTEIN-RELATED"/>
    <property type="match status" value="1"/>
</dbReference>
<evidence type="ECO:0000313" key="4">
    <source>
        <dbReference type="Proteomes" id="UP001295423"/>
    </source>
</evidence>
<reference evidence="3" key="1">
    <citation type="submission" date="2023-08" db="EMBL/GenBank/DDBJ databases">
        <authorList>
            <person name="Audoor S."/>
            <person name="Bilcke G."/>
        </authorList>
    </citation>
    <scope>NUCLEOTIDE SEQUENCE</scope>
</reference>
<comment type="caution">
    <text evidence="3">The sequence shown here is derived from an EMBL/GenBank/DDBJ whole genome shotgun (WGS) entry which is preliminary data.</text>
</comment>
<feature type="compositionally biased region" description="Polar residues" evidence="1">
    <location>
        <begin position="60"/>
        <end position="70"/>
    </location>
</feature>
<feature type="region of interest" description="Disordered" evidence="1">
    <location>
        <begin position="1"/>
        <end position="70"/>
    </location>
</feature>
<dbReference type="PROSITE" id="PS50191">
    <property type="entry name" value="CRAL_TRIO"/>
    <property type="match status" value="1"/>
</dbReference>
<keyword evidence="4" id="KW-1185">Reference proteome</keyword>
<dbReference type="SUPFAM" id="SSF52087">
    <property type="entry name" value="CRAL/TRIO domain"/>
    <property type="match status" value="1"/>
</dbReference>
<dbReference type="Proteomes" id="UP001295423">
    <property type="component" value="Unassembled WGS sequence"/>
</dbReference>
<dbReference type="InterPro" id="IPR001251">
    <property type="entry name" value="CRAL-TRIO_dom"/>
</dbReference>
<dbReference type="GO" id="GO:1902936">
    <property type="term" value="F:phosphatidylinositol bisphosphate binding"/>
    <property type="evidence" value="ECO:0007669"/>
    <property type="project" value="TreeGrafter"/>
</dbReference>
<organism evidence="3 4">
    <name type="scientific">Cylindrotheca closterium</name>
    <dbReference type="NCBI Taxonomy" id="2856"/>
    <lineage>
        <taxon>Eukaryota</taxon>
        <taxon>Sar</taxon>
        <taxon>Stramenopiles</taxon>
        <taxon>Ochrophyta</taxon>
        <taxon>Bacillariophyta</taxon>
        <taxon>Bacillariophyceae</taxon>
        <taxon>Bacillariophycidae</taxon>
        <taxon>Bacillariales</taxon>
        <taxon>Bacillariaceae</taxon>
        <taxon>Cylindrotheca</taxon>
    </lineage>
</organism>
<proteinExistence type="predicted"/>
<feature type="compositionally biased region" description="Low complexity" evidence="1">
    <location>
        <begin position="1"/>
        <end position="19"/>
    </location>
</feature>
<dbReference type="AlphaFoldDB" id="A0AAD2GAZ8"/>
<feature type="domain" description="CRAL-TRIO" evidence="2">
    <location>
        <begin position="137"/>
        <end position="298"/>
    </location>
</feature>
<dbReference type="InterPro" id="IPR036865">
    <property type="entry name" value="CRAL-TRIO_dom_sf"/>
</dbReference>
<evidence type="ECO:0000259" key="2">
    <source>
        <dbReference type="PROSITE" id="PS50191"/>
    </source>
</evidence>
<accession>A0AAD2GAZ8</accession>
<evidence type="ECO:0000313" key="3">
    <source>
        <dbReference type="EMBL" id="CAJ1967831.1"/>
    </source>
</evidence>
<protein>
    <recommendedName>
        <fullName evidence="2">CRAL-TRIO domain-containing protein</fullName>
    </recommendedName>
</protein>
<gene>
    <name evidence="3" type="ORF">CYCCA115_LOCUS22957</name>
</gene>
<feature type="compositionally biased region" description="Low complexity" evidence="1">
    <location>
        <begin position="27"/>
        <end position="59"/>
    </location>
</feature>